<reference evidence="1 2" key="1">
    <citation type="journal article" date="2022" name="DNA Res.">
        <title>Chromosomal-level genome assembly of the orchid tree Bauhinia variegata (Leguminosae; Cercidoideae) supports the allotetraploid origin hypothesis of Bauhinia.</title>
        <authorList>
            <person name="Zhong Y."/>
            <person name="Chen Y."/>
            <person name="Zheng D."/>
            <person name="Pang J."/>
            <person name="Liu Y."/>
            <person name="Luo S."/>
            <person name="Meng S."/>
            <person name="Qian L."/>
            <person name="Wei D."/>
            <person name="Dai S."/>
            <person name="Zhou R."/>
        </authorList>
    </citation>
    <scope>NUCLEOTIDE SEQUENCE [LARGE SCALE GENOMIC DNA]</scope>
    <source>
        <strain evidence="1">BV-YZ2020</strain>
    </source>
</reference>
<keyword evidence="2" id="KW-1185">Reference proteome</keyword>
<name>A0ACB9NC19_BAUVA</name>
<organism evidence="1 2">
    <name type="scientific">Bauhinia variegata</name>
    <name type="common">Purple orchid tree</name>
    <name type="synonym">Phanera variegata</name>
    <dbReference type="NCBI Taxonomy" id="167791"/>
    <lineage>
        <taxon>Eukaryota</taxon>
        <taxon>Viridiplantae</taxon>
        <taxon>Streptophyta</taxon>
        <taxon>Embryophyta</taxon>
        <taxon>Tracheophyta</taxon>
        <taxon>Spermatophyta</taxon>
        <taxon>Magnoliopsida</taxon>
        <taxon>eudicotyledons</taxon>
        <taxon>Gunneridae</taxon>
        <taxon>Pentapetalae</taxon>
        <taxon>rosids</taxon>
        <taxon>fabids</taxon>
        <taxon>Fabales</taxon>
        <taxon>Fabaceae</taxon>
        <taxon>Cercidoideae</taxon>
        <taxon>Cercideae</taxon>
        <taxon>Bauhiniinae</taxon>
        <taxon>Bauhinia</taxon>
    </lineage>
</organism>
<evidence type="ECO:0000313" key="1">
    <source>
        <dbReference type="EMBL" id="KAI4333771.1"/>
    </source>
</evidence>
<dbReference type="EMBL" id="CM039432">
    <property type="protein sequence ID" value="KAI4333771.1"/>
    <property type="molecule type" value="Genomic_DNA"/>
</dbReference>
<evidence type="ECO:0000313" key="2">
    <source>
        <dbReference type="Proteomes" id="UP000828941"/>
    </source>
</evidence>
<sequence length="107" mass="12193">MVILVAVTVPAVLLIFFSFCYIYITRRKFREEEDESKQEDMEDLPFFNYITIVNATNGFSKKLGEGGFGPVYKGTLADGQEWFIVHTETLILLVMHGNCGRRAAHLN</sequence>
<gene>
    <name evidence="1" type="ORF">L6164_018537</name>
</gene>
<comment type="caution">
    <text evidence="1">The sequence shown here is derived from an EMBL/GenBank/DDBJ whole genome shotgun (WGS) entry which is preliminary data.</text>
</comment>
<dbReference type="Proteomes" id="UP000828941">
    <property type="component" value="Chromosome 7"/>
</dbReference>
<proteinExistence type="predicted"/>
<accession>A0ACB9NC19</accession>
<protein>
    <submittedName>
        <fullName evidence="1">Uncharacterized protein</fullName>
    </submittedName>
</protein>